<dbReference type="ExpressionAtlas" id="A0A494BZY2">
    <property type="expression patterns" value="baseline and differential"/>
</dbReference>
<reference evidence="1 2" key="1">
    <citation type="journal article" date="2001" name="Nature">
        <title>Initial sequencing and analysis of the human genome.</title>
        <authorList>
            <consortium name="International Human Genome Sequencing Consortium"/>
            <person name="Lander E.S."/>
            <person name="Linton L.M."/>
            <person name="Birren B."/>
            <person name="Nusbaum C."/>
            <person name="Zody M.C."/>
            <person name="Baldwin J."/>
            <person name="Devon K."/>
            <person name="Dewar K."/>
            <person name="Doyle M."/>
            <person name="FitzHugh W."/>
            <person name="Funke R."/>
            <person name="Gage D."/>
            <person name="Harris K."/>
            <person name="Heaford A."/>
            <person name="Howland J."/>
            <person name="Kann L."/>
            <person name="Lehoczky J."/>
            <person name="LeVine R."/>
            <person name="McEwan P."/>
            <person name="McKernan K."/>
            <person name="Meldrim J."/>
            <person name="Mesirov J.P."/>
            <person name="Miranda C."/>
            <person name="Morris W."/>
            <person name="Naylor J."/>
            <person name="Raymond C."/>
            <person name="Rosetti M."/>
            <person name="Santos R."/>
            <person name="Sheridan A."/>
            <person name="Sougnez C."/>
            <person name="Stange-Thomann N."/>
            <person name="Stojanovic N."/>
            <person name="Subramanian A."/>
            <person name="Wyman D."/>
            <person name="Rogers J."/>
            <person name="Sulston J."/>
            <person name="Ainscough R."/>
            <person name="Beck S."/>
            <person name="Bentley D."/>
            <person name="Burton J."/>
            <person name="Clee C."/>
            <person name="Carter N."/>
            <person name="Coulson A."/>
            <person name="Deadman R."/>
            <person name="Deloukas P."/>
            <person name="Dunham A."/>
            <person name="Dunham I."/>
            <person name="Durbin R."/>
            <person name="French L."/>
            <person name="Grafham D."/>
            <person name="Gregory S."/>
            <person name="Hubbard T."/>
            <person name="Humphray S."/>
            <person name="Hunt A."/>
            <person name="Jones M."/>
            <person name="Lloyd C."/>
            <person name="McMurray A."/>
            <person name="Matthews L."/>
            <person name="Mercer S."/>
            <person name="Milne S."/>
            <person name="Mullikin J.C."/>
            <person name="Mungall A."/>
            <person name="Plumb R."/>
            <person name="Ross M."/>
            <person name="Shownkeen R."/>
            <person name="Sims S."/>
            <person name="Waterston R.H."/>
            <person name="Wilson R.K."/>
            <person name="Hillier L.W."/>
            <person name="McPherson J.D."/>
            <person name="Marra M.A."/>
            <person name="Mardis E.R."/>
            <person name="Fulton L.A."/>
            <person name="Chinwalla A.T."/>
            <person name="Pepin K.H."/>
            <person name="Gish W.R."/>
            <person name="Chissoe S.L."/>
            <person name="Wendl M.C."/>
            <person name="Delehaunty K.D."/>
            <person name="Miner T.L."/>
            <person name="Delehaunty A."/>
            <person name="Kramer J.B."/>
            <person name="Cook L.L."/>
            <person name="Fulton R.S."/>
            <person name="Johnson D.L."/>
            <person name="Minx P.J."/>
            <person name="Clifton S.W."/>
            <person name="Hawkins T."/>
            <person name="Branscomb E."/>
            <person name="Predki P."/>
            <person name="Richardson P."/>
            <person name="Wenning S."/>
            <person name="Slezak T."/>
            <person name="Doggett N."/>
            <person name="Cheng J.F."/>
            <person name="Olsen A."/>
            <person name="Lucas S."/>
            <person name="Elkin C."/>
            <person name="Uberbacher E."/>
            <person name="Frazier M."/>
            <person name="Gibbs R.A."/>
            <person name="Muzny D.M."/>
            <person name="Scherer S.E."/>
            <person name="Bouck J.B."/>
            <person name="Sodergren E.J."/>
            <person name="Worley K.C."/>
            <person name="Rives C.M."/>
            <person name="Gorrell J.H."/>
            <person name="Metzker M.L."/>
            <person name="Naylor S.L."/>
            <person name="Kucherlapati R.S."/>
            <person name="Nelson D.L."/>
            <person name="Weinstock G.M."/>
            <person name="Sakaki Y."/>
            <person name="Fujiyama A."/>
            <person name="Hattori M."/>
            <person name="Yada T."/>
            <person name="Toyoda A."/>
            <person name="Itoh T."/>
            <person name="Kawagoe C."/>
            <person name="Watanabe H."/>
            <person name="Totoki Y."/>
            <person name="Taylor T."/>
            <person name="Weissenbach J."/>
            <person name="Heilig R."/>
            <person name="Saurin W."/>
            <person name="Artiguenave F."/>
            <person name="Brottier P."/>
            <person name="Bruls T."/>
            <person name="Pelletier E."/>
            <person name="Robert C."/>
            <person name="Wincker P."/>
            <person name="Smith D.R."/>
            <person name="Doucette-Stamm L."/>
            <person name="Rubenfield M."/>
            <person name="Weinstock K."/>
            <person name="Lee H.M."/>
            <person name="Dubois J."/>
            <person name="Rosenthal A."/>
            <person name="Platzer M."/>
            <person name="Nyakatura G."/>
            <person name="Taudien S."/>
            <person name="Rump A."/>
            <person name="Yang H."/>
            <person name="Yu J."/>
            <person name="Wang J."/>
            <person name="Huang G."/>
            <person name="Gu J."/>
            <person name="Hood L."/>
            <person name="Rowen L."/>
            <person name="Madan A."/>
            <person name="Qin S."/>
            <person name="Davis R.W."/>
            <person name="Federspiel N.A."/>
            <person name="Abola A.P."/>
            <person name="Proctor M.J."/>
            <person name="Myers R.M."/>
            <person name="Schmutz J."/>
            <person name="Dickson M."/>
            <person name="Grimwood J."/>
            <person name="Cox D.R."/>
            <person name="Olson M.V."/>
            <person name="Kaul R."/>
            <person name="Raymond C."/>
            <person name="Shimizu N."/>
            <person name="Kawasaki K."/>
            <person name="Minoshima S."/>
            <person name="Evans G.A."/>
            <person name="Athanasiou M."/>
            <person name="Schultz R."/>
            <person name="Roe B.A."/>
            <person name="Chen F."/>
            <person name="Pan H."/>
            <person name="Ramser J."/>
            <person name="Lehrach H."/>
            <person name="Reinhardt R."/>
            <person name="McCombie W.R."/>
            <person name="de la Bastide M."/>
            <person name="Dedhia N."/>
            <person name="Blocker H."/>
            <person name="Hornischer K."/>
            <person name="Nordsiek G."/>
            <person name="Agarwala R."/>
            <person name="Aravind L."/>
            <person name="Bailey J.A."/>
            <person name="Bateman A."/>
            <person name="Batzoglou S."/>
            <person name="Birney E."/>
            <person name="Bork P."/>
            <person name="Brown D.G."/>
            <person name="Burge C.B."/>
            <person name="Cerutti L."/>
            <person name="Chen H.C."/>
            <person name="Church D."/>
            <person name="Clamp M."/>
            <person name="Copley R.R."/>
            <person name="Doerks T."/>
            <person name="Eddy S.R."/>
            <person name="Eichler E.E."/>
            <person name="Furey T.S."/>
            <person name="Galagan J."/>
            <person name="Gilbert J.G."/>
            <person name="Harmon C."/>
            <person name="Hayashizaki Y."/>
            <person name="Haussler D."/>
            <person name="Hermjakob H."/>
            <person name="Hokamp K."/>
            <person name="Jang W."/>
            <person name="Johnson L.S."/>
            <person name="Jones T.A."/>
            <person name="Kasif S."/>
            <person name="Kaspryzk A."/>
            <person name="Kennedy S."/>
            <person name="Kent W.J."/>
            <person name="Kitts P."/>
            <person name="Koonin E.V."/>
            <person name="Korf I."/>
            <person name="Kulp D."/>
            <person name="Lancet D."/>
            <person name="Lowe T.M."/>
            <person name="McLysaght A."/>
            <person name="Mikkelsen T."/>
            <person name="Moran J.V."/>
            <person name="Mulder N."/>
            <person name="Pollara V.J."/>
            <person name="Ponting C.P."/>
            <person name="Schuler G."/>
            <person name="Schultz J."/>
            <person name="Slater G."/>
            <person name="Smit A.F."/>
            <person name="Stupka E."/>
            <person name="Szustakowski J."/>
            <person name="Thierry-Mieg D."/>
            <person name="Thierry-Mieg J."/>
            <person name="Wagner L."/>
            <person name="Wallis J."/>
            <person name="Wheeler R."/>
            <person name="Williams A."/>
            <person name="Wolf Y.I."/>
            <person name="Wolfe K.H."/>
            <person name="Yang S.P."/>
            <person name="Yeh R.F."/>
            <person name="Collins F."/>
            <person name="Guyer M.S."/>
            <person name="Peterson J."/>
            <person name="Felsenfeld A."/>
            <person name="Wetterstrand K.A."/>
            <person name="Patrinos A."/>
            <person name="Morgan M.J."/>
            <person name="de Jong P."/>
            <person name="Catanese J.J."/>
            <person name="Osoegawa K."/>
            <person name="Shizuya H."/>
            <person name="Choi S."/>
            <person name="Chen Y.J."/>
        </authorList>
    </citation>
    <scope>NUCLEOTIDE SEQUENCE [LARGE SCALE GENOMIC DNA]</scope>
</reference>
<proteinExistence type="predicted"/>
<keyword evidence="2" id="KW-1185">Reference proteome</keyword>
<dbReference type="AlphaFoldDB" id="A0A494BZY2"/>
<dbReference type="OpenTargets" id="ENSG00000164509"/>
<reference evidence="1 2" key="3">
    <citation type="journal article" date="2004" name="Nature">
        <title>Finishing the euchromatic sequence of the human genome.</title>
        <authorList>
            <consortium name="International Human Genome Sequencing Consortium"/>
        </authorList>
    </citation>
    <scope>NUCLEOTIDE SEQUENCE [LARGE SCALE GENOMIC DNA]</scope>
</reference>
<dbReference type="Ensembl" id="ENST00000651239.1">
    <property type="protein sequence ID" value="ENSP00000498264.1"/>
    <property type="gene ID" value="ENSG00000164509.17"/>
</dbReference>
<reference evidence="1" key="5">
    <citation type="submission" date="2025-09" db="UniProtKB">
        <authorList>
            <consortium name="Ensembl"/>
        </authorList>
    </citation>
    <scope>IDENTIFICATION</scope>
</reference>
<protein>
    <submittedName>
        <fullName evidence="1">Interleukin 31 receptor A</fullName>
    </submittedName>
</protein>
<sequence>MCIRQLKFFTTACVCECPQNILTIMQSISQHKWVSATLTWAGLKSTRKARRQSEWKHSHILVWIN</sequence>
<dbReference type="Bgee" id="ENSG00000164509">
    <property type="expression patterns" value="Expressed in male germ line stem cell (sensu Vertebrata) in testis and 112 other cell types or tissues"/>
</dbReference>
<name>A0A494BZY2_HUMAN</name>
<organism evidence="1 2">
    <name type="scientific">Homo sapiens</name>
    <name type="common">Human</name>
    <dbReference type="NCBI Taxonomy" id="9606"/>
    <lineage>
        <taxon>Eukaryota</taxon>
        <taxon>Metazoa</taxon>
        <taxon>Chordata</taxon>
        <taxon>Craniata</taxon>
        <taxon>Vertebrata</taxon>
        <taxon>Euteleostomi</taxon>
        <taxon>Mammalia</taxon>
        <taxon>Eutheria</taxon>
        <taxon>Euarchontoglires</taxon>
        <taxon>Primates</taxon>
        <taxon>Haplorrhini</taxon>
        <taxon>Catarrhini</taxon>
        <taxon>Hominidae</taxon>
        <taxon>Homo</taxon>
    </lineage>
</organism>
<reference evidence="1" key="4">
    <citation type="submission" date="2025-08" db="UniProtKB">
        <authorList>
            <consortium name="Ensembl"/>
        </authorList>
    </citation>
    <scope>IDENTIFICATION</scope>
</reference>
<dbReference type="GeneTree" id="ENSGT00940000155603"/>
<dbReference type="Proteomes" id="UP000005640">
    <property type="component" value="Chromosome 5"/>
</dbReference>
<evidence type="ECO:0000313" key="2">
    <source>
        <dbReference type="Proteomes" id="UP000005640"/>
    </source>
</evidence>
<evidence type="ECO:0000313" key="1">
    <source>
        <dbReference type="Ensembl" id="ENSP00000498264.1"/>
    </source>
</evidence>
<dbReference type="ChiTaRS" id="IL31RA">
    <property type="organism name" value="human"/>
</dbReference>
<dbReference type="HGNC" id="HGNC:18969">
    <property type="gene designation" value="IL31RA"/>
</dbReference>
<dbReference type="EMBL" id="AC008914">
    <property type="status" value="NOT_ANNOTATED_CDS"/>
    <property type="molecule type" value="Genomic_DNA"/>
</dbReference>
<dbReference type="OrthoDB" id="9828391at2759"/>
<reference evidence="1 2" key="2">
    <citation type="journal article" date="2004" name="Nature">
        <title>The DNA sequence and comparative analysis of human chromosome 5.</title>
        <authorList>
            <person name="Schmutz J."/>
            <person name="Martin J."/>
            <person name="Terry A."/>
            <person name="Couronne O."/>
            <person name="Grimwood J."/>
            <person name="Lowry S."/>
            <person name="Gordon L.A."/>
            <person name="Scott D."/>
            <person name="Xie G."/>
            <person name="Huang W."/>
            <person name="Hellsten U."/>
            <person name="Tran-Gyamfi M."/>
            <person name="She X."/>
            <person name="Prabhakar S."/>
            <person name="Aerts A."/>
            <person name="Altherr M."/>
            <person name="Bajorek E."/>
            <person name="Black S."/>
            <person name="Branscomb E."/>
            <person name="Caoile C."/>
            <person name="Challacombe J.F."/>
            <person name="Chan Y.M."/>
            <person name="Denys M."/>
            <person name="Detter J.C."/>
            <person name="Escobar J."/>
            <person name="Flowers D."/>
            <person name="Fotopulos D."/>
            <person name="Glavina T."/>
            <person name="Gomez M."/>
            <person name="Gonzales E."/>
            <person name="Goodstein D."/>
            <person name="Grigoriev I."/>
            <person name="Groza M."/>
            <person name="Hammon N."/>
            <person name="Hawkins T."/>
            <person name="Haydu L."/>
            <person name="Israni S."/>
            <person name="Jett J."/>
            <person name="Kadner K."/>
            <person name="Kimball H."/>
            <person name="Kobayashi A."/>
            <person name="Lopez F."/>
            <person name="Lou Y."/>
            <person name="Martinez D."/>
            <person name="Medina C."/>
            <person name="Morgan J."/>
            <person name="Nandkeshwar R."/>
            <person name="Noonan J.P."/>
            <person name="Pitluck S."/>
            <person name="Pollard M."/>
            <person name="Predki P."/>
            <person name="Priest J."/>
            <person name="Ramirez L."/>
            <person name="Retterer J."/>
            <person name="Rodriguez A."/>
            <person name="Rogers S."/>
            <person name="Salamov A."/>
            <person name="Salazar A."/>
            <person name="Thayer N."/>
            <person name="Tice H."/>
            <person name="Tsai M."/>
            <person name="Ustaszewska A."/>
            <person name="Vo N."/>
            <person name="Wheeler J."/>
            <person name="Wu K."/>
            <person name="Yang J."/>
            <person name="Dickson M."/>
            <person name="Cheng J.F."/>
            <person name="Eichler E.E."/>
            <person name="Olsen A."/>
            <person name="Pennacchio L.A."/>
            <person name="Rokhsar D.S."/>
            <person name="Richardson P."/>
            <person name="Lucas S.M."/>
            <person name="Myers R.M."/>
            <person name="Rubin E.M."/>
        </authorList>
    </citation>
    <scope>NUCLEOTIDE SEQUENCE [LARGE SCALE GENOMIC DNA]</scope>
</reference>
<accession>A0A494BZY2</accession>
<dbReference type="VEuPathDB" id="HostDB:ENSG00000164509"/>
<gene>
    <name evidence="1" type="primary">IL31RA</name>
</gene>